<gene>
    <name evidence="1" type="ORF">GGP45_003509</name>
</gene>
<dbReference type="Proteomes" id="UP001155144">
    <property type="component" value="Unassembled WGS sequence"/>
</dbReference>
<evidence type="ECO:0000313" key="1">
    <source>
        <dbReference type="EMBL" id="MCS4123138.1"/>
    </source>
</evidence>
<dbReference type="RefSeq" id="WP_259040656.1">
    <property type="nucleotide sequence ID" value="NZ_JANTZS010000038.1"/>
</dbReference>
<proteinExistence type="predicted"/>
<accession>A0A9X3ADT4</accession>
<comment type="caution">
    <text evidence="1">The sequence shown here is derived from an EMBL/GenBank/DDBJ whole genome shotgun (WGS) entry which is preliminary data.</text>
</comment>
<evidence type="ECO:0000313" key="2">
    <source>
        <dbReference type="Proteomes" id="UP001155144"/>
    </source>
</evidence>
<sequence>MSETEARRRRHDVANAAALVRDAAESADDRDGDVMVVHSPYGRCEVHVDRHGADVTLPEGATVHVRFDG</sequence>
<protein>
    <submittedName>
        <fullName evidence="1">Uncharacterized protein</fullName>
    </submittedName>
</protein>
<name>A0A9X3ADT4_9BACT</name>
<dbReference type="AlphaFoldDB" id="A0A9X3ADT4"/>
<reference evidence="1" key="1">
    <citation type="submission" date="2022-08" db="EMBL/GenBank/DDBJ databases">
        <title>Genomic Encyclopedia of Type Strains, Phase V (KMG-V): Genome sequencing to study the core and pangenomes of soil and plant-associated prokaryotes.</title>
        <authorList>
            <person name="Whitman W."/>
        </authorList>
    </citation>
    <scope>NUCLEOTIDE SEQUENCE</scope>
    <source>
        <strain evidence="1">SP3026</strain>
    </source>
</reference>
<dbReference type="EMBL" id="JANUBL010000024">
    <property type="protein sequence ID" value="MCS4123138.1"/>
    <property type="molecule type" value="Genomic_DNA"/>
</dbReference>
<organism evidence="1 2">
    <name type="scientific">Salinibacter ruber</name>
    <dbReference type="NCBI Taxonomy" id="146919"/>
    <lineage>
        <taxon>Bacteria</taxon>
        <taxon>Pseudomonadati</taxon>
        <taxon>Rhodothermota</taxon>
        <taxon>Rhodothermia</taxon>
        <taxon>Rhodothermales</taxon>
        <taxon>Salinibacteraceae</taxon>
        <taxon>Salinibacter</taxon>
    </lineage>
</organism>